<feature type="compositionally biased region" description="Polar residues" evidence="1">
    <location>
        <begin position="72"/>
        <end position="84"/>
    </location>
</feature>
<dbReference type="InterPro" id="IPR001005">
    <property type="entry name" value="SANT/Myb"/>
</dbReference>
<feature type="region of interest" description="Disordered" evidence="1">
    <location>
        <begin position="313"/>
        <end position="355"/>
    </location>
</feature>
<feature type="compositionally biased region" description="Polar residues" evidence="1">
    <location>
        <begin position="138"/>
        <end position="154"/>
    </location>
</feature>
<name>A0AAD4PRS8_9EURO</name>
<dbReference type="SMART" id="SM00717">
    <property type="entry name" value="SANT"/>
    <property type="match status" value="1"/>
</dbReference>
<protein>
    <recommendedName>
        <fullName evidence="2">Myb-like domain-containing protein</fullName>
    </recommendedName>
</protein>
<dbReference type="CDD" id="cd00167">
    <property type="entry name" value="SANT"/>
    <property type="match status" value="1"/>
</dbReference>
<feature type="region of interest" description="Disordered" evidence="1">
    <location>
        <begin position="511"/>
        <end position="554"/>
    </location>
</feature>
<dbReference type="GO" id="GO:0070898">
    <property type="term" value="P:RNA polymerase III preinitiation complex assembly"/>
    <property type="evidence" value="ECO:0007669"/>
    <property type="project" value="TreeGrafter"/>
</dbReference>
<feature type="compositionally biased region" description="Polar residues" evidence="1">
    <location>
        <begin position="92"/>
        <end position="105"/>
    </location>
</feature>
<dbReference type="Proteomes" id="UP001201262">
    <property type="component" value="Unassembled WGS sequence"/>
</dbReference>
<feature type="compositionally biased region" description="Polar residues" evidence="1">
    <location>
        <begin position="1"/>
        <end position="10"/>
    </location>
</feature>
<comment type="caution">
    <text evidence="3">The sequence shown here is derived from an EMBL/GenBank/DDBJ whole genome shotgun (WGS) entry which is preliminary data.</text>
</comment>
<keyword evidence="4" id="KW-1185">Reference proteome</keyword>
<dbReference type="AlphaFoldDB" id="A0AAD4PRS8"/>
<evidence type="ECO:0000313" key="3">
    <source>
        <dbReference type="EMBL" id="KAH8689639.1"/>
    </source>
</evidence>
<evidence type="ECO:0000259" key="2">
    <source>
        <dbReference type="SMART" id="SM00717"/>
    </source>
</evidence>
<feature type="domain" description="Myb-like" evidence="2">
    <location>
        <begin position="409"/>
        <end position="457"/>
    </location>
</feature>
<dbReference type="InterPro" id="IPR039467">
    <property type="entry name" value="TFIIIB_B''_Myb"/>
</dbReference>
<feature type="region of interest" description="Disordered" evidence="1">
    <location>
        <begin position="1"/>
        <end position="282"/>
    </location>
</feature>
<sequence length="568" mass="62944">MFSFTSSTIKKSGKKFAPKAPARRVGAGSATASKPKAEIQNARQPEPERAESGLPGALDSESQVKTLDAPQLQPSKTSPISESSPAPLLPTPKSTPGSSVPTVKATNKRPVSRDKSKARDESTPIPIPIPTSRLRYSATPSLPTEATPSKTQDVSHLPPADVSQVDKAFQEKTSRETTLQEKKPDGRDGRIQSSVSMKRTESAQDVIPSDRSSAVSEVRETPHIEGSDKATGTSGRAQTPRVPRKRRKSSTATEATPAKKQRAKRKREPTPEESEHVEIAPTVVRMSELCKDLRTGKKSKREVELRNLEIAEAERKQKAKDESRNSVSTVKQQIENGDGTANSGEATTPQKSQTGPRMRIVNGEIVIDNASLQVDRRAEAARDAEDMEEVYESRLSRKINQATYGRRTKAESWDEELTDLFYRGLRMFGTDFMMISKMFPGRSRRQIKLKFNSEERRDPERIKATLLGPREAVDIQAYSEMTNTIYDDPQLIQQELDEDKKRIEEQHAREKLAQEELLRNPGGSSGDADVVQSIETPDSRTRPRPKKNAAKNITVGTEEILGTIDDFP</sequence>
<feature type="compositionally biased region" description="Basic and acidic residues" evidence="1">
    <location>
        <begin position="217"/>
        <end position="228"/>
    </location>
</feature>
<dbReference type="InterPro" id="IPR009057">
    <property type="entry name" value="Homeodomain-like_sf"/>
</dbReference>
<feature type="compositionally biased region" description="Basic and acidic residues" evidence="1">
    <location>
        <begin position="313"/>
        <end position="324"/>
    </location>
</feature>
<feature type="compositionally biased region" description="Basic and acidic residues" evidence="1">
    <location>
        <begin position="268"/>
        <end position="278"/>
    </location>
</feature>
<feature type="compositionally biased region" description="Basic and acidic residues" evidence="1">
    <location>
        <begin position="111"/>
        <end position="122"/>
    </location>
</feature>
<proteinExistence type="predicted"/>
<dbReference type="Pfam" id="PF15963">
    <property type="entry name" value="Myb_DNA-bind_7"/>
    <property type="match status" value="1"/>
</dbReference>
<dbReference type="GO" id="GO:0000126">
    <property type="term" value="C:transcription factor TFIIIB complex"/>
    <property type="evidence" value="ECO:0007669"/>
    <property type="project" value="TreeGrafter"/>
</dbReference>
<evidence type="ECO:0000256" key="1">
    <source>
        <dbReference type="SAM" id="MobiDB-lite"/>
    </source>
</evidence>
<dbReference type="GeneID" id="70252833"/>
<dbReference type="RefSeq" id="XP_046065993.1">
    <property type="nucleotide sequence ID" value="XM_046222547.1"/>
</dbReference>
<dbReference type="FunFam" id="1.10.10.60:FF:000322">
    <property type="entry name" value="Transcription factor TFIIIB component B"/>
    <property type="match status" value="1"/>
</dbReference>
<reference evidence="3" key="1">
    <citation type="submission" date="2021-12" db="EMBL/GenBank/DDBJ databases">
        <title>Convergent genome expansion in fungi linked to evolution of root-endophyte symbiosis.</title>
        <authorList>
            <consortium name="DOE Joint Genome Institute"/>
            <person name="Ke Y.-H."/>
            <person name="Bonito G."/>
            <person name="Liao H.-L."/>
            <person name="Looney B."/>
            <person name="Rojas-Flechas A."/>
            <person name="Nash J."/>
            <person name="Hameed K."/>
            <person name="Schadt C."/>
            <person name="Martin F."/>
            <person name="Crous P.W."/>
            <person name="Miettinen O."/>
            <person name="Magnuson J.K."/>
            <person name="Labbe J."/>
            <person name="Jacobson D."/>
            <person name="Doktycz M.J."/>
            <person name="Veneault-Fourrey C."/>
            <person name="Kuo A."/>
            <person name="Mondo S."/>
            <person name="Calhoun S."/>
            <person name="Riley R."/>
            <person name="Ohm R."/>
            <person name="LaButti K."/>
            <person name="Andreopoulos B."/>
            <person name="Pangilinan J."/>
            <person name="Nolan M."/>
            <person name="Tritt A."/>
            <person name="Clum A."/>
            <person name="Lipzen A."/>
            <person name="Daum C."/>
            <person name="Barry K."/>
            <person name="Grigoriev I.V."/>
            <person name="Vilgalys R."/>
        </authorList>
    </citation>
    <scope>NUCLEOTIDE SEQUENCE</scope>
    <source>
        <strain evidence="3">PMI_201</strain>
    </source>
</reference>
<dbReference type="PANTHER" id="PTHR22929:SF0">
    <property type="entry name" value="TRANSCRIPTION FACTOR TFIIIB COMPONENT B'' HOMOLOG"/>
    <property type="match status" value="1"/>
</dbReference>
<evidence type="ECO:0000313" key="4">
    <source>
        <dbReference type="Proteomes" id="UP001201262"/>
    </source>
</evidence>
<feature type="compositionally biased region" description="Basic and acidic residues" evidence="1">
    <location>
        <begin position="168"/>
        <end position="190"/>
    </location>
</feature>
<accession>A0AAD4PRS8</accession>
<dbReference type="SUPFAM" id="SSF46689">
    <property type="entry name" value="Homeodomain-like"/>
    <property type="match status" value="1"/>
</dbReference>
<dbReference type="PANTHER" id="PTHR22929">
    <property type="entry name" value="RNA POLYMERASE III TRANSCRIPTION INITIATION FACTOR B"/>
    <property type="match status" value="1"/>
</dbReference>
<gene>
    <name evidence="3" type="ORF">BGW36DRAFT_74018</name>
</gene>
<dbReference type="GO" id="GO:0001156">
    <property type="term" value="F:TFIIIC-class transcription factor complex binding"/>
    <property type="evidence" value="ECO:0007669"/>
    <property type="project" value="TreeGrafter"/>
</dbReference>
<feature type="compositionally biased region" description="Polar residues" evidence="1">
    <location>
        <begin position="325"/>
        <end position="355"/>
    </location>
</feature>
<dbReference type="EMBL" id="JAJTJA010000015">
    <property type="protein sequence ID" value="KAH8689639.1"/>
    <property type="molecule type" value="Genomic_DNA"/>
</dbReference>
<organism evidence="3 4">
    <name type="scientific">Talaromyces proteolyticus</name>
    <dbReference type="NCBI Taxonomy" id="1131652"/>
    <lineage>
        <taxon>Eukaryota</taxon>
        <taxon>Fungi</taxon>
        <taxon>Dikarya</taxon>
        <taxon>Ascomycota</taxon>
        <taxon>Pezizomycotina</taxon>
        <taxon>Eurotiomycetes</taxon>
        <taxon>Eurotiomycetidae</taxon>
        <taxon>Eurotiales</taxon>
        <taxon>Trichocomaceae</taxon>
        <taxon>Talaromyces</taxon>
        <taxon>Talaromyces sect. Bacilispori</taxon>
    </lineage>
</organism>
<dbReference type="Gene3D" id="1.10.10.60">
    <property type="entry name" value="Homeodomain-like"/>
    <property type="match status" value="1"/>
</dbReference>